<keyword evidence="4" id="KW-1185">Reference proteome</keyword>
<keyword evidence="1" id="KW-0732">Signal</keyword>
<dbReference type="AlphaFoldDB" id="A0A918ATN1"/>
<feature type="chain" id="PRO_5038459994" description="DUF3152 domain-containing protein" evidence="1">
    <location>
        <begin position="21"/>
        <end position="272"/>
    </location>
</feature>
<feature type="signal peptide" evidence="1">
    <location>
        <begin position="1"/>
        <end position="20"/>
    </location>
</feature>
<proteinExistence type="predicted"/>
<evidence type="ECO:0000313" key="3">
    <source>
        <dbReference type="EMBL" id="GGP82846.1"/>
    </source>
</evidence>
<sequence length="272" mass="28507">MGLIACLVTVLVLSSWQVVGTRSAVRDAIPSPSATSTVPATTTTSAITTTTTTAITTTTTTTKRVYASSAELPDGGPIPEQGAGTWHVVPGTSAPVGSGTLHTYVVEVEDGVRVDEQAFGQFVQDTLADPRGWTARGGVALRRVDSGPASMRVRLTSMRTARALCGYEIPVDVSCRNGGRIDLSAARWVRGAVAFDGDLVNYRRYVINHEVGHALGQGHQPCAVHGGLAPVMMQQTFSTSNDEIVRITAGVPQGAVIPADGKVCAPNPWPFP</sequence>
<accession>A0A918ATN1</accession>
<dbReference type="SUPFAM" id="SSF55486">
    <property type="entry name" value="Metalloproteases ('zincins'), catalytic domain"/>
    <property type="match status" value="1"/>
</dbReference>
<name>A0A918ATN1_9PSEU</name>
<evidence type="ECO:0000256" key="1">
    <source>
        <dbReference type="SAM" id="SignalP"/>
    </source>
</evidence>
<dbReference type="Proteomes" id="UP000639606">
    <property type="component" value="Unassembled WGS sequence"/>
</dbReference>
<dbReference type="InterPro" id="IPR022603">
    <property type="entry name" value="DUF3152"/>
</dbReference>
<evidence type="ECO:0000313" key="4">
    <source>
        <dbReference type="Proteomes" id="UP000639606"/>
    </source>
</evidence>
<dbReference type="EMBL" id="BMRG01000023">
    <property type="protein sequence ID" value="GGP82846.1"/>
    <property type="molecule type" value="Genomic_DNA"/>
</dbReference>
<gene>
    <name evidence="3" type="ORF">GCM10010185_66130</name>
</gene>
<reference evidence="3" key="1">
    <citation type="journal article" date="2014" name="Int. J. Syst. Evol. Microbiol.">
        <title>Complete genome sequence of Corynebacterium casei LMG S-19264T (=DSM 44701T), isolated from a smear-ripened cheese.</title>
        <authorList>
            <consortium name="US DOE Joint Genome Institute (JGI-PGF)"/>
            <person name="Walter F."/>
            <person name="Albersmeier A."/>
            <person name="Kalinowski J."/>
            <person name="Ruckert C."/>
        </authorList>
    </citation>
    <scope>NUCLEOTIDE SEQUENCE</scope>
    <source>
        <strain evidence="3">JCM 3313</strain>
    </source>
</reference>
<evidence type="ECO:0000259" key="2">
    <source>
        <dbReference type="Pfam" id="PF11350"/>
    </source>
</evidence>
<dbReference type="Pfam" id="PF11350">
    <property type="entry name" value="DUF3152"/>
    <property type="match status" value="1"/>
</dbReference>
<comment type="caution">
    <text evidence="3">The sequence shown here is derived from an EMBL/GenBank/DDBJ whole genome shotgun (WGS) entry which is preliminary data.</text>
</comment>
<organism evidence="3 4">
    <name type="scientific">Saccharothrix coeruleofusca</name>
    <dbReference type="NCBI Taxonomy" id="33919"/>
    <lineage>
        <taxon>Bacteria</taxon>
        <taxon>Bacillati</taxon>
        <taxon>Actinomycetota</taxon>
        <taxon>Actinomycetes</taxon>
        <taxon>Pseudonocardiales</taxon>
        <taxon>Pseudonocardiaceae</taxon>
        <taxon>Saccharothrix</taxon>
    </lineage>
</organism>
<reference evidence="3" key="2">
    <citation type="submission" date="2020-09" db="EMBL/GenBank/DDBJ databases">
        <authorList>
            <person name="Sun Q."/>
            <person name="Ohkuma M."/>
        </authorList>
    </citation>
    <scope>NUCLEOTIDE SEQUENCE</scope>
    <source>
        <strain evidence="3">JCM 3313</strain>
    </source>
</reference>
<protein>
    <recommendedName>
        <fullName evidence="2">DUF3152 domain-containing protein</fullName>
    </recommendedName>
</protein>
<feature type="domain" description="DUF3152" evidence="2">
    <location>
        <begin position="72"/>
        <end position="272"/>
    </location>
</feature>